<evidence type="ECO:0000313" key="2">
    <source>
        <dbReference type="EMBL" id="ONH33846.1"/>
    </source>
</evidence>
<evidence type="ECO:0000256" key="1">
    <source>
        <dbReference type="SAM" id="Phobius"/>
    </source>
</evidence>
<keyword evidence="1" id="KW-1133">Transmembrane helix</keyword>
<evidence type="ECO:0000313" key="3">
    <source>
        <dbReference type="Proteomes" id="UP000188929"/>
    </source>
</evidence>
<keyword evidence="3" id="KW-1185">Reference proteome</keyword>
<protein>
    <recommendedName>
        <fullName evidence="4">Toxin-antitoxin system, toxin component</fullName>
    </recommendedName>
</protein>
<keyword evidence="1" id="KW-0812">Transmembrane</keyword>
<reference evidence="3" key="1">
    <citation type="submission" date="2016-10" db="EMBL/GenBank/DDBJ databases">
        <title>Frankia sp. NRRL B-16386 Genome sequencing.</title>
        <authorList>
            <person name="Ghodhbane-Gtari F."/>
            <person name="Swanson E."/>
            <person name="Gueddou A."/>
            <person name="Hezbri K."/>
            <person name="Ktari K."/>
            <person name="Nouioui I."/>
            <person name="Morris K."/>
            <person name="Simpson S."/>
            <person name="Abebe-Akele F."/>
            <person name="Thomas K."/>
            <person name="Gtari M."/>
            <person name="Tisa L.S."/>
        </authorList>
    </citation>
    <scope>NUCLEOTIDE SEQUENCE [LARGE SCALE GENOMIC DNA]</scope>
    <source>
        <strain evidence="3">NRRL B-16386</strain>
    </source>
</reference>
<dbReference type="Proteomes" id="UP000188929">
    <property type="component" value="Unassembled WGS sequence"/>
</dbReference>
<name>A0A1V2IMY9_9ACTN</name>
<feature type="transmembrane region" description="Helical" evidence="1">
    <location>
        <begin position="66"/>
        <end position="86"/>
    </location>
</feature>
<comment type="caution">
    <text evidence="2">The sequence shown here is derived from an EMBL/GenBank/DDBJ whole genome shotgun (WGS) entry which is preliminary data.</text>
</comment>
<keyword evidence="1" id="KW-0472">Membrane</keyword>
<organism evidence="2 3">
    <name type="scientific">Pseudofrankia asymbiotica</name>
    <dbReference type="NCBI Taxonomy" id="1834516"/>
    <lineage>
        <taxon>Bacteria</taxon>
        <taxon>Bacillati</taxon>
        <taxon>Actinomycetota</taxon>
        <taxon>Actinomycetes</taxon>
        <taxon>Frankiales</taxon>
        <taxon>Frankiaceae</taxon>
        <taxon>Pseudofrankia</taxon>
    </lineage>
</organism>
<proteinExistence type="predicted"/>
<evidence type="ECO:0008006" key="4">
    <source>
        <dbReference type="Google" id="ProtNLM"/>
    </source>
</evidence>
<accession>A0A1V2IMY9</accession>
<dbReference type="EMBL" id="MOMC01000002">
    <property type="protein sequence ID" value="ONH33846.1"/>
    <property type="molecule type" value="Genomic_DNA"/>
</dbReference>
<gene>
    <name evidence="2" type="ORF">BL253_00595</name>
</gene>
<sequence length="210" mass="21985">MPGPGPYGPPPGPVCRVCGGGPAVAATIRGHRGFIIVMRFLKTPGPFCRTCGTAVVRDMSAKTLLLGWWGLVSFFATPVTLIINLVQWQKIKKLPPRLPYGPGQPLDPGKPLLRRPAALGLLVPTAVILVIIIVAVASRNDPSNASVGDCIHQTGSTSAKIVDCSSDDAEYVVLDRVKSESLCALVPGVEATYSELGGSSDFVLCLGDAP</sequence>
<dbReference type="STRING" id="1834516.BL253_00595"/>
<dbReference type="AlphaFoldDB" id="A0A1V2IMY9"/>
<feature type="transmembrane region" description="Helical" evidence="1">
    <location>
        <begin position="117"/>
        <end position="137"/>
    </location>
</feature>